<dbReference type="PANTHER" id="PTHR43108:SF8">
    <property type="entry name" value="SD21168P"/>
    <property type="match status" value="1"/>
</dbReference>
<dbReference type="Gene3D" id="3.40.720.10">
    <property type="entry name" value="Alkaline Phosphatase, subunit A"/>
    <property type="match status" value="1"/>
</dbReference>
<dbReference type="PANTHER" id="PTHR43108">
    <property type="entry name" value="N-ACETYLGLUCOSAMINE-6-SULFATASE FAMILY MEMBER"/>
    <property type="match status" value="1"/>
</dbReference>
<proteinExistence type="predicted"/>
<evidence type="ECO:0000313" key="4">
    <source>
        <dbReference type="Proteomes" id="UP001139494"/>
    </source>
</evidence>
<gene>
    <name evidence="3" type="ORF">KM295_06550</name>
</gene>
<dbReference type="RefSeq" id="WP_256029163.1">
    <property type="nucleotide sequence ID" value="NZ_JAHLKM010000005.1"/>
</dbReference>
<protein>
    <submittedName>
        <fullName evidence="3">Sulfatase-like hydrolase/transferase</fullName>
    </submittedName>
</protein>
<dbReference type="InterPro" id="IPR000917">
    <property type="entry name" value="Sulfatase_N"/>
</dbReference>
<sequence>MLGSLTDCMSVSNILIFISDSLRYDAFPDKIKKRTTWGKAVSASTYTGSGFPSIVTGQYPTSHCIWKLSGQLESEPPLLSLYESSGLDVTHAWSTTEDPAQKPPMRMTHQARYTLLEDVSPPFSLVVHDRGGHMTYGRFEQNEWESHDEFFDELANRPEQIKELYHEGVDESAERFLGMYDQLESQGILDDTLVIFTSDHGELLGEYNGLYDHQTPIVPELVYVPLAFAGAGLPENHKLETLASTVDIVPTAFTALEEVNSRPVDGLDLWSLPESHSGERVIRSEIWNSPRPFLEYKATSVWNDTGGIVKHYGNAASRLLYMLGTQYYYRPYSNIVWKPSWELGQLLKLYAKSTVEFGDPPTDISDELQVEFTQQNEANAQTEVPEPTEQQLKDLGYLK</sequence>
<keyword evidence="4" id="KW-1185">Reference proteome</keyword>
<dbReference type="EMBL" id="JAHLKM010000005">
    <property type="protein sequence ID" value="MCQ4333143.1"/>
    <property type="molecule type" value="Genomic_DNA"/>
</dbReference>
<reference evidence="3" key="1">
    <citation type="journal article" date="2023" name="Front. Microbiol.">
        <title>Genomic-based phylogenetic and metabolic analyses of the genus Natronomonas, and description of Natronomonas aquatica sp. nov.</title>
        <authorList>
            <person name="Garcia-Roldan A."/>
            <person name="Duran-Viseras A."/>
            <person name="de la Haba R.R."/>
            <person name="Corral P."/>
            <person name="Sanchez-Porro C."/>
            <person name="Ventosa A."/>
        </authorList>
    </citation>
    <scope>NUCLEOTIDE SEQUENCE</scope>
    <source>
        <strain evidence="3">F2-12</strain>
    </source>
</reference>
<dbReference type="Pfam" id="PF00884">
    <property type="entry name" value="Sulfatase"/>
    <property type="match status" value="1"/>
</dbReference>
<dbReference type="InterPro" id="IPR017850">
    <property type="entry name" value="Alkaline_phosphatase_core_sf"/>
</dbReference>
<evidence type="ECO:0000313" key="3">
    <source>
        <dbReference type="EMBL" id="MCQ4333143.1"/>
    </source>
</evidence>
<dbReference type="SUPFAM" id="SSF53649">
    <property type="entry name" value="Alkaline phosphatase-like"/>
    <property type="match status" value="1"/>
</dbReference>
<organism evidence="3 4">
    <name type="scientific">Natronomonas aquatica</name>
    <dbReference type="NCBI Taxonomy" id="2841590"/>
    <lineage>
        <taxon>Archaea</taxon>
        <taxon>Methanobacteriati</taxon>
        <taxon>Methanobacteriota</taxon>
        <taxon>Stenosarchaea group</taxon>
        <taxon>Halobacteria</taxon>
        <taxon>Halobacteriales</taxon>
        <taxon>Natronomonadaceae</taxon>
        <taxon>Natronomonas</taxon>
    </lineage>
</organism>
<name>A0A9R1CQE2_9EURY</name>
<dbReference type="GO" id="GO:0016787">
    <property type="term" value="F:hydrolase activity"/>
    <property type="evidence" value="ECO:0007669"/>
    <property type="project" value="UniProtKB-KW"/>
</dbReference>
<feature type="region of interest" description="Disordered" evidence="1">
    <location>
        <begin position="375"/>
        <end position="399"/>
    </location>
</feature>
<comment type="caution">
    <text evidence="3">The sequence shown here is derived from an EMBL/GenBank/DDBJ whole genome shotgun (WGS) entry which is preliminary data.</text>
</comment>
<evidence type="ECO:0000256" key="1">
    <source>
        <dbReference type="SAM" id="MobiDB-lite"/>
    </source>
</evidence>
<dbReference type="Proteomes" id="UP001139494">
    <property type="component" value="Unassembled WGS sequence"/>
</dbReference>
<accession>A0A9R1CQE2</accession>
<feature type="domain" description="Sulfatase N-terminal" evidence="2">
    <location>
        <begin position="107"/>
        <end position="256"/>
    </location>
</feature>
<evidence type="ECO:0000259" key="2">
    <source>
        <dbReference type="Pfam" id="PF00884"/>
    </source>
</evidence>
<dbReference type="AlphaFoldDB" id="A0A9R1CQE2"/>
<keyword evidence="3" id="KW-0378">Hydrolase</keyword>